<feature type="compositionally biased region" description="Basic residues" evidence="4">
    <location>
        <begin position="304"/>
        <end position="313"/>
    </location>
</feature>
<keyword evidence="1 3" id="KW-0853">WD repeat</keyword>
<accession>A0ABN9T0I8</accession>
<dbReference type="PANTHER" id="PTHR19848:SF8">
    <property type="entry name" value="F-BOX AND WD REPEAT DOMAIN CONTAINING 7"/>
    <property type="match status" value="1"/>
</dbReference>
<dbReference type="EMBL" id="CAUYUJ010014224">
    <property type="protein sequence ID" value="CAK0838433.1"/>
    <property type="molecule type" value="Genomic_DNA"/>
</dbReference>
<keyword evidence="6" id="KW-1185">Reference proteome</keyword>
<comment type="caution">
    <text evidence="5">The sequence shown here is derived from an EMBL/GenBank/DDBJ whole genome shotgun (WGS) entry which is preliminary data.</text>
</comment>
<dbReference type="PROSITE" id="PS50082">
    <property type="entry name" value="WD_REPEATS_2"/>
    <property type="match status" value="1"/>
</dbReference>
<name>A0ABN9T0I8_9DINO</name>
<evidence type="ECO:0000256" key="3">
    <source>
        <dbReference type="PROSITE-ProRule" id="PRU00221"/>
    </source>
</evidence>
<dbReference type="PROSITE" id="PS00678">
    <property type="entry name" value="WD_REPEATS_1"/>
    <property type="match status" value="1"/>
</dbReference>
<dbReference type="InterPro" id="IPR020472">
    <property type="entry name" value="WD40_PAC1"/>
</dbReference>
<evidence type="ECO:0000256" key="1">
    <source>
        <dbReference type="ARBA" id="ARBA00022574"/>
    </source>
</evidence>
<reference evidence="5" key="1">
    <citation type="submission" date="2023-10" db="EMBL/GenBank/DDBJ databases">
        <authorList>
            <person name="Chen Y."/>
            <person name="Shah S."/>
            <person name="Dougan E. K."/>
            <person name="Thang M."/>
            <person name="Chan C."/>
        </authorList>
    </citation>
    <scope>NUCLEOTIDE SEQUENCE [LARGE SCALE GENOMIC DNA]</scope>
</reference>
<dbReference type="SUPFAM" id="SSF50978">
    <property type="entry name" value="WD40 repeat-like"/>
    <property type="match status" value="1"/>
</dbReference>
<dbReference type="InterPro" id="IPR015943">
    <property type="entry name" value="WD40/YVTN_repeat-like_dom_sf"/>
</dbReference>
<dbReference type="Pfam" id="PF00400">
    <property type="entry name" value="WD40"/>
    <property type="match status" value="2"/>
</dbReference>
<evidence type="ECO:0000256" key="4">
    <source>
        <dbReference type="SAM" id="MobiDB-lite"/>
    </source>
</evidence>
<dbReference type="PANTHER" id="PTHR19848">
    <property type="entry name" value="WD40 REPEAT PROTEIN"/>
    <property type="match status" value="1"/>
</dbReference>
<feature type="region of interest" description="Disordered" evidence="4">
    <location>
        <begin position="279"/>
        <end position="313"/>
    </location>
</feature>
<protein>
    <submittedName>
        <fullName evidence="5">Uncharacterized protein</fullName>
    </submittedName>
</protein>
<feature type="compositionally biased region" description="Basic residues" evidence="4">
    <location>
        <begin position="279"/>
        <end position="291"/>
    </location>
</feature>
<sequence length="313" mass="34039">MATVVVHVRGVPAGERAAAGELHSLYIISLVNGATLHKIDDHTKTGPDANYWQKEGCGVVWALLHLRGNVLVSGSDDSTIRVWDIDTGACLTDEVKVAHEGYGDDVGEKAKQYKLSSEFAAILKLAHLGDGKTFASSSFDRCIAVWDGTDARSLACLWRWRAADNSVLDMCFVDESHIAVCSADSLVTVWDWRKRERAGHVLKVRAIPQGACRLDDRRLVVAGGDATLRIFDWQSGAEVKFPKEAGGETGVAGGFYAHDPGRAWWAPAGPAAGTWWATSRRRATAPPRRRAPNPSCTRPTRLSKGSRRRGPPC</sequence>
<dbReference type="Gene3D" id="2.130.10.10">
    <property type="entry name" value="YVTN repeat-like/Quinoprotein amine dehydrogenase"/>
    <property type="match status" value="1"/>
</dbReference>
<dbReference type="PRINTS" id="PR00320">
    <property type="entry name" value="GPROTEINBRPT"/>
</dbReference>
<keyword evidence="2" id="KW-0677">Repeat</keyword>
<dbReference type="InterPro" id="IPR019775">
    <property type="entry name" value="WD40_repeat_CS"/>
</dbReference>
<gene>
    <name evidence="5" type="ORF">PCOR1329_LOCUS34381</name>
</gene>
<evidence type="ECO:0000313" key="6">
    <source>
        <dbReference type="Proteomes" id="UP001189429"/>
    </source>
</evidence>
<dbReference type="InterPro" id="IPR036322">
    <property type="entry name" value="WD40_repeat_dom_sf"/>
</dbReference>
<evidence type="ECO:0000313" key="5">
    <source>
        <dbReference type="EMBL" id="CAK0838433.1"/>
    </source>
</evidence>
<dbReference type="SMART" id="SM00320">
    <property type="entry name" value="WD40"/>
    <property type="match status" value="4"/>
</dbReference>
<evidence type="ECO:0000256" key="2">
    <source>
        <dbReference type="ARBA" id="ARBA00022737"/>
    </source>
</evidence>
<dbReference type="Proteomes" id="UP001189429">
    <property type="component" value="Unassembled WGS sequence"/>
</dbReference>
<proteinExistence type="predicted"/>
<dbReference type="InterPro" id="IPR001680">
    <property type="entry name" value="WD40_rpt"/>
</dbReference>
<organism evidence="5 6">
    <name type="scientific">Prorocentrum cordatum</name>
    <dbReference type="NCBI Taxonomy" id="2364126"/>
    <lineage>
        <taxon>Eukaryota</taxon>
        <taxon>Sar</taxon>
        <taxon>Alveolata</taxon>
        <taxon>Dinophyceae</taxon>
        <taxon>Prorocentrales</taxon>
        <taxon>Prorocentraceae</taxon>
        <taxon>Prorocentrum</taxon>
    </lineage>
</organism>
<feature type="repeat" description="WD" evidence="3">
    <location>
        <begin position="68"/>
        <end position="93"/>
    </location>
</feature>